<dbReference type="NCBIfam" id="TIGR00552">
    <property type="entry name" value="nadE"/>
    <property type="match status" value="1"/>
</dbReference>
<keyword evidence="13" id="KW-1185">Reference proteome</keyword>
<dbReference type="GO" id="GO:0003952">
    <property type="term" value="F:NAD+ synthase (glutamine-hydrolyzing) activity"/>
    <property type="evidence" value="ECO:0007669"/>
    <property type="project" value="UniProtKB-UniRule"/>
</dbReference>
<dbReference type="SUPFAM" id="SSF56317">
    <property type="entry name" value="Carbon-nitrogen hydrolase"/>
    <property type="match status" value="1"/>
</dbReference>
<dbReference type="Proteomes" id="UP000254771">
    <property type="component" value="Unassembled WGS sequence"/>
</dbReference>
<dbReference type="EMBL" id="QFXE01000013">
    <property type="protein sequence ID" value="RDH85368.1"/>
    <property type="molecule type" value="Genomic_DNA"/>
</dbReference>
<dbReference type="EC" id="6.3.5.1" evidence="7 8"/>
<dbReference type="SUPFAM" id="SSF52402">
    <property type="entry name" value="Adenine nucleotide alpha hydrolases-like"/>
    <property type="match status" value="1"/>
</dbReference>
<feature type="active site" description="Nucleophile; for glutaminase activity" evidence="7">
    <location>
        <position position="203"/>
    </location>
</feature>
<dbReference type="GO" id="GO:0009435">
    <property type="term" value="P:NAD+ biosynthetic process"/>
    <property type="evidence" value="ECO:0007669"/>
    <property type="project" value="UniProtKB-UniRule"/>
</dbReference>
<feature type="binding site" evidence="7">
    <location>
        <position position="173"/>
    </location>
    <ligand>
        <name>L-glutamine</name>
        <dbReference type="ChEBI" id="CHEBI:58359"/>
    </ligand>
</feature>
<dbReference type="Pfam" id="PF02540">
    <property type="entry name" value="NAD_synthase"/>
    <property type="match status" value="1"/>
</dbReference>
<reference evidence="12 13" key="1">
    <citation type="journal article" date="2018" name="ISME J.">
        <title>Endosymbiont genomes yield clues of tubeworm success.</title>
        <authorList>
            <person name="Li Y."/>
            <person name="Liles M.R."/>
            <person name="Halanych K.M."/>
        </authorList>
    </citation>
    <scope>NUCLEOTIDE SEQUENCE [LARGE SCALE GENOMIC DNA]</scope>
    <source>
        <strain evidence="12">A1462</strain>
    </source>
</reference>
<feature type="binding site" evidence="7">
    <location>
        <position position="235"/>
    </location>
    <ligand>
        <name>L-glutamine</name>
        <dbReference type="ChEBI" id="CHEBI:58359"/>
    </ligand>
</feature>
<evidence type="ECO:0000256" key="6">
    <source>
        <dbReference type="ARBA" id="ARBA00023027"/>
    </source>
</evidence>
<evidence type="ECO:0000256" key="7">
    <source>
        <dbReference type="HAMAP-Rule" id="MF_02090"/>
    </source>
</evidence>
<protein>
    <recommendedName>
        <fullName evidence="7 8">Glutamine-dependent NAD(+) synthetase</fullName>
        <ecNumber evidence="7 8">6.3.5.1</ecNumber>
    </recommendedName>
    <alternativeName>
        <fullName evidence="7 8">NAD(+) synthase [glutamine-hydrolyzing]</fullName>
    </alternativeName>
</protein>
<comment type="pathway">
    <text evidence="1 7 8">Cofactor biosynthesis; NAD(+) biosynthesis; NAD(+) from deamido-NAD(+) (L-Gln route): step 1/1.</text>
</comment>
<dbReference type="InterPro" id="IPR014729">
    <property type="entry name" value="Rossmann-like_a/b/a_fold"/>
</dbReference>
<comment type="catalytic activity">
    <reaction evidence="7 8">
        <text>deamido-NAD(+) + L-glutamine + ATP + H2O = L-glutamate + AMP + diphosphate + NAD(+) + H(+)</text>
        <dbReference type="Rhea" id="RHEA:24384"/>
        <dbReference type="ChEBI" id="CHEBI:15377"/>
        <dbReference type="ChEBI" id="CHEBI:15378"/>
        <dbReference type="ChEBI" id="CHEBI:29985"/>
        <dbReference type="ChEBI" id="CHEBI:30616"/>
        <dbReference type="ChEBI" id="CHEBI:33019"/>
        <dbReference type="ChEBI" id="CHEBI:57540"/>
        <dbReference type="ChEBI" id="CHEBI:58359"/>
        <dbReference type="ChEBI" id="CHEBI:58437"/>
        <dbReference type="ChEBI" id="CHEBI:456215"/>
        <dbReference type="EC" id="6.3.5.1"/>
    </reaction>
</comment>
<dbReference type="PROSITE" id="PS50263">
    <property type="entry name" value="CN_HYDROLASE"/>
    <property type="match status" value="1"/>
</dbReference>
<dbReference type="NCBIfam" id="NF010588">
    <property type="entry name" value="PRK13981.1"/>
    <property type="match status" value="1"/>
</dbReference>
<dbReference type="GO" id="GO:0005524">
    <property type="term" value="F:ATP binding"/>
    <property type="evidence" value="ECO:0007669"/>
    <property type="project" value="UniProtKB-UniRule"/>
</dbReference>
<keyword evidence="3 7" id="KW-0436">Ligase</keyword>
<dbReference type="PIRSF" id="PIRSF006630">
    <property type="entry name" value="NADS_GAT"/>
    <property type="match status" value="1"/>
</dbReference>
<feature type="binding site" evidence="7">
    <location>
        <position position="229"/>
    </location>
    <ligand>
        <name>L-glutamine</name>
        <dbReference type="ChEBI" id="CHEBI:58359"/>
    </ligand>
</feature>
<dbReference type="InterPro" id="IPR022310">
    <property type="entry name" value="NAD/GMP_synthase"/>
</dbReference>
<keyword evidence="4 7" id="KW-0547">Nucleotide-binding</keyword>
<comment type="similarity">
    <text evidence="9">Belongs to the NAD synthetase family.</text>
</comment>
<dbReference type="Pfam" id="PF00795">
    <property type="entry name" value="CN_hydrolase"/>
    <property type="match status" value="1"/>
</dbReference>
<dbReference type="InterPro" id="IPR014445">
    <property type="entry name" value="Gln-dep_NAD_synthase"/>
</dbReference>
<feature type="active site" description="Proton acceptor; for glutaminase activity" evidence="7">
    <location>
        <position position="100"/>
    </location>
</feature>
<feature type="binding site" evidence="7">
    <location>
        <position position="450"/>
    </location>
    <ligand>
        <name>ATP</name>
        <dbReference type="ChEBI" id="CHEBI:30616"/>
    </ligand>
</feature>
<evidence type="ECO:0000256" key="5">
    <source>
        <dbReference type="ARBA" id="ARBA00022840"/>
    </source>
</evidence>
<dbReference type="Gene3D" id="3.60.110.10">
    <property type="entry name" value="Carbon-nitrogen hydrolase"/>
    <property type="match status" value="1"/>
</dbReference>
<feature type="binding site" evidence="7">
    <location>
        <position position="426"/>
    </location>
    <ligand>
        <name>deamido-NAD(+)</name>
        <dbReference type="ChEBI" id="CHEBI:58437"/>
        <note>ligand shared between two neighboring subunits</note>
    </ligand>
</feature>
<dbReference type="CDD" id="cd07570">
    <property type="entry name" value="GAT_Gln-NAD-synth"/>
    <property type="match status" value="1"/>
</dbReference>
<evidence type="ECO:0000256" key="8">
    <source>
        <dbReference type="PIRNR" id="PIRNR006630"/>
    </source>
</evidence>
<evidence type="ECO:0000256" key="2">
    <source>
        <dbReference type="ARBA" id="ARBA00007145"/>
    </source>
</evidence>
<dbReference type="InterPro" id="IPR036526">
    <property type="entry name" value="C-N_Hydrolase_sf"/>
</dbReference>
<dbReference type="GO" id="GO:0004359">
    <property type="term" value="F:glutaminase activity"/>
    <property type="evidence" value="ECO:0007669"/>
    <property type="project" value="InterPro"/>
</dbReference>
<comment type="function">
    <text evidence="7">Catalyzes the ATP-dependent amidation of deamido-NAD to form NAD. Uses L-glutamine as a nitrogen source.</text>
</comment>
<feature type="binding site" evidence="7">
    <location>
        <begin position="343"/>
        <end position="350"/>
    </location>
    <ligand>
        <name>ATP</name>
        <dbReference type="ChEBI" id="CHEBI:30616"/>
    </ligand>
</feature>
<evidence type="ECO:0000256" key="4">
    <source>
        <dbReference type="ARBA" id="ARBA00022741"/>
    </source>
</evidence>
<comment type="similarity">
    <text evidence="2 7 8">In the C-terminal section; belongs to the NAD synthetase family.</text>
</comment>
<sequence length="591" mass="64753">MWSWVLSGVGAADGGQSGSLPRSQQPEVSNEIPYELFSPRVVFGIIPSILKFKLIEDLVNLRILIAQHNLLVGDIEGNAQRAIDVALKARDQADVVVFPELSLTGYPPEDLLLRPDFIDRVEAAVERIRREVSGICLVVGYPKRADGALYNVAGVLRDGKVVVEYRKQRLPNYSVFDEKRYFASGCESGLFSVNGIKIGLTVCEDVWESAPIAQACEAGAQLMLNLNASPYHTGKAPEREALIQQRAKENAIPIIYANLVGGQDELVFDGGSFVVDAQGNLTQRLPFFEEAEVLSEWRIGAHPEPVAADVSRIPEEAEAVYRALVLGTRDYVLKNGFNGAILGLSGGIDSALTLAVAVDALGGDQVEVVMMPSRYTAQMSNEDAVEEAEILGVEHRSIPIAPAFNAFVDMLSETFSDCSTDVTEENIQARCRGIILMAISNKKGRILLTTGNKSEMAVGYATLYGDMAGGFAPIKDVPKTLIYRLCEYRNTLSQVIPQRVIDRPPSAELAPDQKDSDSLPSYDVLDSILERYVERDQSAGEIIAAGFDAETVDRVVRLVNRNEYKRRQAPPGVKITRRAFGRDRRYPLTGS</sequence>
<dbReference type="GO" id="GO:0005737">
    <property type="term" value="C:cytoplasm"/>
    <property type="evidence" value="ECO:0007669"/>
    <property type="project" value="InterPro"/>
</dbReference>
<comment type="caution">
    <text evidence="7">Lacks conserved residue(s) required for the propagation of feature annotation.</text>
</comment>
<feature type="active site" description="For glutaminase activity" evidence="7">
    <location>
        <position position="167"/>
    </location>
</feature>
<evidence type="ECO:0000313" key="12">
    <source>
        <dbReference type="EMBL" id="RDH85368.1"/>
    </source>
</evidence>
<dbReference type="HAMAP" id="MF_02090">
    <property type="entry name" value="NadE_glutamine_dep"/>
    <property type="match status" value="1"/>
</dbReference>
<accession>A0A370DKE0</accession>
<proteinExistence type="inferred from homology"/>
<keyword evidence="5 7" id="KW-0067">ATP-binding</keyword>
<keyword evidence="6 7" id="KW-0520">NAD</keyword>
<dbReference type="PANTHER" id="PTHR23090:SF9">
    <property type="entry name" value="GLUTAMINE-DEPENDENT NAD(+) SYNTHETASE"/>
    <property type="match status" value="1"/>
</dbReference>
<dbReference type="CDD" id="cd00553">
    <property type="entry name" value="NAD_synthase"/>
    <property type="match status" value="1"/>
</dbReference>
<organism evidence="12 13">
    <name type="scientific">endosymbiont of Escarpia spicata</name>
    <dbReference type="NCBI Taxonomy" id="2200908"/>
    <lineage>
        <taxon>Bacteria</taxon>
        <taxon>Pseudomonadati</taxon>
        <taxon>Pseudomonadota</taxon>
        <taxon>Gammaproteobacteria</taxon>
        <taxon>sulfur-oxidizing symbionts</taxon>
    </lineage>
</organism>
<evidence type="ECO:0000256" key="1">
    <source>
        <dbReference type="ARBA" id="ARBA00005188"/>
    </source>
</evidence>
<gene>
    <name evidence="7" type="primary">nadE</name>
    <name evidence="12" type="ORF">DIZ78_10405</name>
</gene>
<evidence type="ECO:0000259" key="11">
    <source>
        <dbReference type="PROSITE" id="PS50263"/>
    </source>
</evidence>
<dbReference type="PANTHER" id="PTHR23090">
    <property type="entry name" value="NH 3 /GLUTAMINE-DEPENDENT NAD + SYNTHETASE"/>
    <property type="match status" value="1"/>
</dbReference>
<feature type="binding site" evidence="7">
    <location>
        <position position="455"/>
    </location>
    <ligand>
        <name>deamido-NAD(+)</name>
        <dbReference type="ChEBI" id="CHEBI:58437"/>
        <note>ligand shared between two neighboring subunits</note>
    </ligand>
</feature>
<evidence type="ECO:0000256" key="10">
    <source>
        <dbReference type="SAM" id="MobiDB-lite"/>
    </source>
</evidence>
<dbReference type="InterPro" id="IPR003010">
    <property type="entry name" value="C-N_Hydrolase"/>
</dbReference>
<comment type="caution">
    <text evidence="12">The sequence shown here is derived from an EMBL/GenBank/DDBJ whole genome shotgun (WGS) entry which is preliminary data.</text>
</comment>
<name>A0A370DKE0_9GAMM</name>
<evidence type="ECO:0000313" key="13">
    <source>
        <dbReference type="Proteomes" id="UP000254771"/>
    </source>
</evidence>
<dbReference type="Gene3D" id="3.40.50.620">
    <property type="entry name" value="HUPs"/>
    <property type="match status" value="1"/>
</dbReference>
<feature type="binding site" evidence="7">
    <location>
        <position position="565"/>
    </location>
    <ligand>
        <name>deamido-NAD(+)</name>
        <dbReference type="ChEBI" id="CHEBI:58437"/>
        <note>ligand shared between two neighboring subunits</note>
    </ligand>
</feature>
<dbReference type="InterPro" id="IPR003694">
    <property type="entry name" value="NAD_synthase"/>
</dbReference>
<dbReference type="GO" id="GO:0008795">
    <property type="term" value="F:NAD+ synthase activity"/>
    <property type="evidence" value="ECO:0007669"/>
    <property type="project" value="UniProtKB-UniRule"/>
</dbReference>
<dbReference type="FunFam" id="3.40.50.620:FF:000106">
    <property type="entry name" value="Glutamine-dependent NAD(+) synthetase"/>
    <property type="match status" value="1"/>
</dbReference>
<feature type="region of interest" description="Disordered" evidence="10">
    <location>
        <begin position="7"/>
        <end position="26"/>
    </location>
</feature>
<feature type="domain" description="CN hydrolase" evidence="11">
    <location>
        <begin position="61"/>
        <end position="305"/>
    </location>
</feature>
<dbReference type="UniPathway" id="UPA00253">
    <property type="reaction ID" value="UER00334"/>
</dbReference>
<evidence type="ECO:0000256" key="3">
    <source>
        <dbReference type="ARBA" id="ARBA00022598"/>
    </source>
</evidence>
<evidence type="ECO:0000256" key="9">
    <source>
        <dbReference type="RuleBase" id="RU003811"/>
    </source>
</evidence>
<dbReference type="AlphaFoldDB" id="A0A370DKE0"/>